<dbReference type="Proteomes" id="UP001065047">
    <property type="component" value="Unassembled WGS sequence"/>
</dbReference>
<evidence type="ECO:0000313" key="3">
    <source>
        <dbReference type="Proteomes" id="UP001065047"/>
    </source>
</evidence>
<feature type="region of interest" description="Disordered" evidence="1">
    <location>
        <begin position="1"/>
        <end position="71"/>
    </location>
</feature>
<gene>
    <name evidence="2" type="ORF">AA14337_0303</name>
</gene>
<reference evidence="2" key="1">
    <citation type="submission" date="2013-04" db="EMBL/GenBank/DDBJ databases">
        <title>The genome sequencing project of 58 acetic acid bacteria.</title>
        <authorList>
            <person name="Okamoto-Kainuma A."/>
            <person name="Ishikawa M."/>
            <person name="Umino S."/>
            <person name="Koizumi Y."/>
            <person name="Shiwa Y."/>
            <person name="Yoshikawa H."/>
            <person name="Matsutani M."/>
            <person name="Matsushita K."/>
        </authorList>
    </citation>
    <scope>NUCLEOTIDE SEQUENCE</scope>
    <source>
        <strain evidence="2">DSM 14337</strain>
    </source>
</reference>
<accession>A0ABQ0PMM3</accession>
<name>A0ABQ0PMM3_9PROT</name>
<feature type="compositionally biased region" description="Low complexity" evidence="1">
    <location>
        <begin position="18"/>
        <end position="45"/>
    </location>
</feature>
<dbReference type="EMBL" id="BAPF01000003">
    <property type="protein sequence ID" value="GBQ75728.1"/>
    <property type="molecule type" value="Genomic_DNA"/>
</dbReference>
<sequence length="71" mass="6896">MKPAAGASVEASTGSPGATSMEAASTAKTTTTTMHSATAAKAATSPAGMCQSNGRQRAGKKQAPGQPSVMK</sequence>
<evidence type="ECO:0000256" key="1">
    <source>
        <dbReference type="SAM" id="MobiDB-lite"/>
    </source>
</evidence>
<organism evidence="2 3">
    <name type="scientific">Acetobacter malorum DSM 14337</name>
    <dbReference type="NCBI Taxonomy" id="1307910"/>
    <lineage>
        <taxon>Bacteria</taxon>
        <taxon>Pseudomonadati</taxon>
        <taxon>Pseudomonadota</taxon>
        <taxon>Alphaproteobacteria</taxon>
        <taxon>Acetobacterales</taxon>
        <taxon>Acetobacteraceae</taxon>
        <taxon>Acetobacter</taxon>
    </lineage>
</organism>
<protein>
    <submittedName>
        <fullName evidence="2">Uncharacterized protein</fullName>
    </submittedName>
</protein>
<proteinExistence type="predicted"/>
<comment type="caution">
    <text evidence="2">The sequence shown here is derived from an EMBL/GenBank/DDBJ whole genome shotgun (WGS) entry which is preliminary data.</text>
</comment>
<evidence type="ECO:0000313" key="2">
    <source>
        <dbReference type="EMBL" id="GBQ75728.1"/>
    </source>
</evidence>
<keyword evidence="3" id="KW-1185">Reference proteome</keyword>